<comment type="caution">
    <text evidence="1">The sequence shown here is derived from an EMBL/GenBank/DDBJ whole genome shotgun (WGS) entry which is preliminary data.</text>
</comment>
<keyword evidence="2" id="KW-1185">Reference proteome</keyword>
<accession>A0AAI8YHB3</accession>
<sequence length="228" mass="26202">MSQDGYTSDDVASLPVPLAVFNHEPLPPNLIANVKKDHSFHLYGTLDIPQLAKSATDFIGSNAKVNHELLEDVIVRFLHQAQDDCKSNAAPADAATITQSCWLRIRMTLPCDDWVEPRWHNDGRMFDCSCSEPRVPHSNPYVRQVRSEKYWRERSEVAARFAGCDEVNVERGQVIRFSWGQDDSPIHSEPDCTSDERVFMSVLFGKKDELRDMCRIREMVYDQVWLYP</sequence>
<dbReference type="EMBL" id="CAUWAG010000010">
    <property type="protein sequence ID" value="CAJ2507274.1"/>
    <property type="molecule type" value="Genomic_DNA"/>
</dbReference>
<reference evidence="1" key="1">
    <citation type="submission" date="2023-10" db="EMBL/GenBank/DDBJ databases">
        <authorList>
            <person name="Hackl T."/>
        </authorList>
    </citation>
    <scope>NUCLEOTIDE SEQUENCE</scope>
</reference>
<evidence type="ECO:0000313" key="2">
    <source>
        <dbReference type="Proteomes" id="UP001295740"/>
    </source>
</evidence>
<proteinExistence type="predicted"/>
<dbReference type="AlphaFoldDB" id="A0AAI8YHB3"/>
<organism evidence="1 2">
    <name type="scientific">Anthostomella pinea</name>
    <dbReference type="NCBI Taxonomy" id="933095"/>
    <lineage>
        <taxon>Eukaryota</taxon>
        <taxon>Fungi</taxon>
        <taxon>Dikarya</taxon>
        <taxon>Ascomycota</taxon>
        <taxon>Pezizomycotina</taxon>
        <taxon>Sordariomycetes</taxon>
        <taxon>Xylariomycetidae</taxon>
        <taxon>Xylariales</taxon>
        <taxon>Xylariaceae</taxon>
        <taxon>Anthostomella</taxon>
    </lineage>
</organism>
<name>A0AAI8YHB3_9PEZI</name>
<protein>
    <submittedName>
        <fullName evidence="1">Uu.00g084600.m01.CDS01</fullName>
    </submittedName>
</protein>
<dbReference type="Proteomes" id="UP001295740">
    <property type="component" value="Unassembled WGS sequence"/>
</dbReference>
<gene>
    <name evidence="1" type="ORF">KHLLAP_LOCUS7742</name>
</gene>
<evidence type="ECO:0000313" key="1">
    <source>
        <dbReference type="EMBL" id="CAJ2507274.1"/>
    </source>
</evidence>